<name>A0A7X0P1H3_9ACTN</name>
<keyword evidence="3" id="KW-1185">Reference proteome</keyword>
<organism evidence="2 3">
    <name type="scientific">Nonomuraea rubra</name>
    <dbReference type="NCBI Taxonomy" id="46180"/>
    <lineage>
        <taxon>Bacteria</taxon>
        <taxon>Bacillati</taxon>
        <taxon>Actinomycetota</taxon>
        <taxon>Actinomycetes</taxon>
        <taxon>Streptosporangiales</taxon>
        <taxon>Streptosporangiaceae</taxon>
        <taxon>Nonomuraea</taxon>
    </lineage>
</organism>
<evidence type="ECO:0000313" key="2">
    <source>
        <dbReference type="EMBL" id="MBB6553542.1"/>
    </source>
</evidence>
<reference evidence="2 3" key="1">
    <citation type="submission" date="2020-08" db="EMBL/GenBank/DDBJ databases">
        <title>Sequencing the genomes of 1000 actinobacteria strains.</title>
        <authorList>
            <person name="Klenk H.-P."/>
        </authorList>
    </citation>
    <scope>NUCLEOTIDE SEQUENCE [LARGE SCALE GENOMIC DNA]</scope>
    <source>
        <strain evidence="2 3">DSM 43768</strain>
    </source>
</reference>
<accession>A0A7X0P1H3</accession>
<dbReference type="EMBL" id="JACHMI010000001">
    <property type="protein sequence ID" value="MBB6553542.1"/>
    <property type="molecule type" value="Genomic_DNA"/>
</dbReference>
<protein>
    <submittedName>
        <fullName evidence="2">Uncharacterized protein</fullName>
    </submittedName>
</protein>
<sequence length="220" mass="23315">MPHFHRGHGQAQARRPGVENDLLRRAAVRPDLDDGQRVHGQERQPGGVGTVDLPRPAVDGCVLLAERHPGKVSPCAQRLDRAVQFVLANETVAELMRGGGVTGVEGDGLGQERLSVGEAVGQQGDVADLGGREGVARLLAKDLPVGTLRGCELALPQKFVGIPSRGRSGVCRVRADQRGDRAGSECGAGTLEKLPTVKMCVCRFVLSTSIRISHRRDGAS</sequence>
<comment type="caution">
    <text evidence="2">The sequence shown here is derived from an EMBL/GenBank/DDBJ whole genome shotgun (WGS) entry which is preliminary data.</text>
</comment>
<dbReference type="Proteomes" id="UP000565579">
    <property type="component" value="Unassembled WGS sequence"/>
</dbReference>
<dbReference type="RefSeq" id="WP_185107792.1">
    <property type="nucleotide sequence ID" value="NZ_JACHMI010000001.1"/>
</dbReference>
<gene>
    <name evidence="2" type="ORF">HD593_008337</name>
</gene>
<evidence type="ECO:0000256" key="1">
    <source>
        <dbReference type="SAM" id="MobiDB-lite"/>
    </source>
</evidence>
<feature type="region of interest" description="Disordered" evidence="1">
    <location>
        <begin position="28"/>
        <end position="52"/>
    </location>
</feature>
<proteinExistence type="predicted"/>
<dbReference type="AlphaFoldDB" id="A0A7X0P1H3"/>
<evidence type="ECO:0000313" key="3">
    <source>
        <dbReference type="Proteomes" id="UP000565579"/>
    </source>
</evidence>
<feature type="compositionally biased region" description="Basic and acidic residues" evidence="1">
    <location>
        <begin position="28"/>
        <end position="42"/>
    </location>
</feature>
<feature type="region of interest" description="Disordered" evidence="1">
    <location>
        <begin position="1"/>
        <end position="20"/>
    </location>
</feature>